<evidence type="ECO:0000256" key="2">
    <source>
        <dbReference type="SAM" id="Phobius"/>
    </source>
</evidence>
<evidence type="ECO:0000313" key="3">
    <source>
        <dbReference type="EMBL" id="RRO85918.1"/>
    </source>
</evidence>
<keyword evidence="2" id="KW-0472">Membrane</keyword>
<comment type="caution">
    <text evidence="3">The sequence shown here is derived from an EMBL/GenBank/DDBJ whole genome shotgun (WGS) entry which is preliminary data.</text>
</comment>
<sequence>MIRYLKKYSGYAVVPAGLFGTFGALPGSTLYTILGGKGYPLGVFPGYVVVYIVCLGLFATDNWRKPLGGTWAADILDLAVVVLPMGTMILCTAFIPWSAFHSLPAGGASFVTAVGMWVLYEVVTRVVPVVADRIEGIPREEREEREERPPRPMIGLLIGALLLGGWYLSATGQQWGLALIAAGLVIAVAWQVRRQRTSDQAPDDEAPSDPDEAPDDEAPDDQVPSDEAPDDQEPSALPSGSDDHHAPGTPGLPHNGR</sequence>
<evidence type="ECO:0000256" key="1">
    <source>
        <dbReference type="SAM" id="MobiDB-lite"/>
    </source>
</evidence>
<feature type="transmembrane region" description="Helical" evidence="2">
    <location>
        <begin position="107"/>
        <end position="131"/>
    </location>
</feature>
<feature type="transmembrane region" description="Helical" evidence="2">
    <location>
        <begin position="39"/>
        <end position="59"/>
    </location>
</feature>
<feature type="transmembrane region" description="Helical" evidence="2">
    <location>
        <begin position="152"/>
        <end position="169"/>
    </location>
</feature>
<protein>
    <submittedName>
        <fullName evidence="3">Uncharacterized protein</fullName>
    </submittedName>
</protein>
<keyword evidence="2" id="KW-0812">Transmembrane</keyword>
<dbReference type="EMBL" id="PQNK01000015">
    <property type="protein sequence ID" value="RRO85918.1"/>
    <property type="molecule type" value="Genomic_DNA"/>
</dbReference>
<feature type="transmembrane region" description="Helical" evidence="2">
    <location>
        <begin position="175"/>
        <end position="192"/>
    </location>
</feature>
<feature type="transmembrane region" description="Helical" evidence="2">
    <location>
        <begin position="71"/>
        <end position="95"/>
    </location>
</feature>
<name>A0A426PXH1_9CORY</name>
<feature type="region of interest" description="Disordered" evidence="1">
    <location>
        <begin position="196"/>
        <end position="257"/>
    </location>
</feature>
<gene>
    <name evidence="3" type="ORF">CXF48_08805</name>
</gene>
<evidence type="ECO:0000313" key="4">
    <source>
        <dbReference type="Proteomes" id="UP000276526"/>
    </source>
</evidence>
<keyword evidence="2" id="KW-1133">Transmembrane helix</keyword>
<dbReference type="AlphaFoldDB" id="A0A426PXH1"/>
<dbReference type="Proteomes" id="UP000276526">
    <property type="component" value="Unassembled WGS sequence"/>
</dbReference>
<proteinExistence type="predicted"/>
<accession>A0A426PXH1</accession>
<reference evidence="3 4" key="1">
    <citation type="submission" date="2018-01" db="EMBL/GenBank/DDBJ databases">
        <title>Twenty Corynebacterium bovis Genomes.</title>
        <authorList>
            <person name="Gulvik C.A."/>
        </authorList>
    </citation>
    <scope>NUCLEOTIDE SEQUENCE [LARGE SCALE GENOMIC DNA]</scope>
    <source>
        <strain evidence="3 4">F6900</strain>
    </source>
</reference>
<feature type="compositionally biased region" description="Acidic residues" evidence="1">
    <location>
        <begin position="201"/>
        <end position="233"/>
    </location>
</feature>
<organism evidence="3 4">
    <name type="scientific">Corynebacterium bovis</name>
    <dbReference type="NCBI Taxonomy" id="36808"/>
    <lineage>
        <taxon>Bacteria</taxon>
        <taxon>Bacillati</taxon>
        <taxon>Actinomycetota</taxon>
        <taxon>Actinomycetes</taxon>
        <taxon>Mycobacteriales</taxon>
        <taxon>Corynebacteriaceae</taxon>
        <taxon>Corynebacterium</taxon>
    </lineage>
</organism>
<dbReference type="RefSeq" id="WP_125172855.1">
    <property type="nucleotide sequence ID" value="NZ_JAPJOD010000028.1"/>
</dbReference>
<feature type="transmembrane region" description="Helical" evidence="2">
    <location>
        <begin position="12"/>
        <end position="33"/>
    </location>
</feature>